<evidence type="ECO:0000256" key="4">
    <source>
        <dbReference type="ARBA" id="ARBA00022729"/>
    </source>
</evidence>
<keyword evidence="5" id="KW-0406">Ion transport</keyword>
<proteinExistence type="inferred from homology"/>
<dbReference type="Gene3D" id="3.40.50.1980">
    <property type="entry name" value="Nitrogenase molybdenum iron protein domain"/>
    <property type="match status" value="2"/>
</dbReference>
<evidence type="ECO:0000313" key="7">
    <source>
        <dbReference type="Proteomes" id="UP000236721"/>
    </source>
</evidence>
<protein>
    <recommendedName>
        <fullName evidence="2">High-affinity zinc uptake system protein ZnuA</fullName>
    </recommendedName>
</protein>
<organism evidence="6 7">
    <name type="scientific">Vibrio hangzhouensis</name>
    <dbReference type="NCBI Taxonomy" id="462991"/>
    <lineage>
        <taxon>Bacteria</taxon>
        <taxon>Pseudomonadati</taxon>
        <taxon>Pseudomonadota</taxon>
        <taxon>Gammaproteobacteria</taxon>
        <taxon>Vibrionales</taxon>
        <taxon>Vibrionaceae</taxon>
        <taxon>Vibrio</taxon>
    </lineage>
</organism>
<dbReference type="OrthoDB" id="9793396at2"/>
<dbReference type="InterPro" id="IPR006127">
    <property type="entry name" value="ZnuA-like"/>
</dbReference>
<evidence type="ECO:0000313" key="6">
    <source>
        <dbReference type="EMBL" id="SEF63767.1"/>
    </source>
</evidence>
<keyword evidence="4" id="KW-0732">Signal</keyword>
<reference evidence="7" key="1">
    <citation type="submission" date="2016-10" db="EMBL/GenBank/DDBJ databases">
        <authorList>
            <person name="Varghese N."/>
            <person name="Submissions S."/>
        </authorList>
    </citation>
    <scope>NUCLEOTIDE SEQUENCE [LARGE SCALE GENOMIC DNA]</scope>
    <source>
        <strain evidence="7">CGMCC 1.7062</strain>
    </source>
</reference>
<comment type="similarity">
    <text evidence="1">Belongs to the bacterial solute-binding protein 9 family.</text>
</comment>
<evidence type="ECO:0000256" key="3">
    <source>
        <dbReference type="ARBA" id="ARBA00022448"/>
    </source>
</evidence>
<evidence type="ECO:0000256" key="5">
    <source>
        <dbReference type="ARBA" id="ARBA00022906"/>
    </source>
</evidence>
<dbReference type="EMBL" id="FNVG01000002">
    <property type="protein sequence ID" value="SEF63767.1"/>
    <property type="molecule type" value="Genomic_DNA"/>
</dbReference>
<name>A0A1H5TP16_9VIBR</name>
<dbReference type="PANTHER" id="PTHR42953:SF3">
    <property type="entry name" value="HIGH-AFFINITY ZINC UPTAKE SYSTEM PROTEIN ZNUA"/>
    <property type="match status" value="1"/>
</dbReference>
<keyword evidence="7" id="KW-1185">Reference proteome</keyword>
<dbReference type="SUPFAM" id="SSF53807">
    <property type="entry name" value="Helical backbone' metal receptor"/>
    <property type="match status" value="1"/>
</dbReference>
<dbReference type="Proteomes" id="UP000236721">
    <property type="component" value="Unassembled WGS sequence"/>
</dbReference>
<accession>A0A1H5TP16</accession>
<gene>
    <name evidence="6" type="ORF">SAMN04488244_102311</name>
</gene>
<dbReference type="Pfam" id="PF01297">
    <property type="entry name" value="ZnuA"/>
    <property type="match status" value="1"/>
</dbReference>
<dbReference type="GO" id="GO:0046872">
    <property type="term" value="F:metal ion binding"/>
    <property type="evidence" value="ECO:0007669"/>
    <property type="project" value="InterPro"/>
</dbReference>
<dbReference type="PANTHER" id="PTHR42953">
    <property type="entry name" value="HIGH-AFFINITY ZINC UPTAKE SYSTEM PROTEIN ZNUA-RELATED"/>
    <property type="match status" value="1"/>
</dbReference>
<keyword evidence="3" id="KW-0813">Transport</keyword>
<dbReference type="GO" id="GO:0006829">
    <property type="term" value="P:zinc ion transport"/>
    <property type="evidence" value="ECO:0007669"/>
    <property type="project" value="UniProtKB-KW"/>
</dbReference>
<sequence length="304" mass="34884">MSQSVSGYFSFNAKILLLFSVVFSLTSNAEPSKFTVYTVNYPLKYFAQRIGGKHIKVVFPVPENEDPAFWQPDSEQLVAFQQADMILLNGAKYAKWVEKVSLPMHRQVITSDPFSNQYIQTNSKTKHSHGNGKEHSHVGIAFTTWLDLSQSIVQAEQIHLALKNALPNHTKDFDAAFDKLKFELNQLDTEMKQVSNRIGNKNLIASHPVYQYMARRYELIITPVIWEADIYPSDRQWRELDLLVSKRSAKWMIWESEPLDDSVATLKHRGVNSIVFAPLGNLPEQGDFLTQMRINIQQLQKIVE</sequence>
<keyword evidence="5" id="KW-0864">Zinc transport</keyword>
<evidence type="ECO:0000256" key="1">
    <source>
        <dbReference type="ARBA" id="ARBA00011028"/>
    </source>
</evidence>
<dbReference type="RefSeq" id="WP_103878908.1">
    <property type="nucleotide sequence ID" value="NZ_FNVG01000002.1"/>
</dbReference>
<dbReference type="AlphaFoldDB" id="A0A1H5TP16"/>
<dbReference type="InterPro" id="IPR050492">
    <property type="entry name" value="Bact_metal-bind_prot9"/>
</dbReference>
<keyword evidence="5" id="KW-0862">Zinc</keyword>
<evidence type="ECO:0000256" key="2">
    <source>
        <dbReference type="ARBA" id="ARBA00015915"/>
    </source>
</evidence>